<feature type="transmembrane region" description="Helical" evidence="1">
    <location>
        <begin position="198"/>
        <end position="217"/>
    </location>
</feature>
<reference evidence="3 4" key="1">
    <citation type="submission" date="2020-07" db="EMBL/GenBank/DDBJ databases">
        <title>Complete genome sequence of Mycolicibacterium litorale like strain isolated from cardiac implantable electronic device infection.</title>
        <authorList>
            <person name="Fukano H."/>
            <person name="Miyama H."/>
            <person name="Hoshino Y."/>
        </authorList>
    </citation>
    <scope>NUCLEOTIDE SEQUENCE [LARGE SCALE GENOMIC DNA]</scope>
    <source>
        <strain evidence="3 4">NIIDNTM18</strain>
    </source>
</reference>
<dbReference type="Proteomes" id="UP000515734">
    <property type="component" value="Chromosome"/>
</dbReference>
<evidence type="ECO:0000313" key="3">
    <source>
        <dbReference type="EMBL" id="BCI51402.1"/>
    </source>
</evidence>
<evidence type="ECO:0000256" key="1">
    <source>
        <dbReference type="SAM" id="Phobius"/>
    </source>
</evidence>
<feature type="transmembrane region" description="Helical" evidence="1">
    <location>
        <begin position="253"/>
        <end position="277"/>
    </location>
</feature>
<accession>A0A6S6NZX0</accession>
<sequence>MRFVLTALLWLLTTVALAVAVPAVWAQQHLVSEQGYAELAASAATETRLRDAMADVLTTQITALAADRGYSLNEMLVHQVAAAYTGNAGFPGQFAQANRIAHRWMFTDDIPHADADDQWLIDIAPMLSDPSLSATLGDLDLDVPDTLTVPVTAPSPELRPGRLQAIATWGPWVSAGAAVLTGTFALLTLAASRRRGKGLAALGVSALLVGAAGWAGLEVADRHIAAALDRAEGDFRRIAEVMVGHAEDSLHHWLNMTLIAGLALVVTGAVASMLGGLRRPE</sequence>
<feature type="transmembrane region" description="Helical" evidence="1">
    <location>
        <begin position="169"/>
        <end position="191"/>
    </location>
</feature>
<keyword evidence="1" id="KW-1133">Transmembrane helix</keyword>
<name>A0A6S6NZX0_9MYCO</name>
<gene>
    <name evidence="3" type="ORF">NIIDNTM18_06800</name>
</gene>
<organism evidence="3 4">
    <name type="scientific">Mycolicibacterium litorale</name>
    <dbReference type="NCBI Taxonomy" id="758802"/>
    <lineage>
        <taxon>Bacteria</taxon>
        <taxon>Bacillati</taxon>
        <taxon>Actinomycetota</taxon>
        <taxon>Actinomycetes</taxon>
        <taxon>Mycobacteriales</taxon>
        <taxon>Mycobacteriaceae</taxon>
        <taxon>Mycolicibacterium</taxon>
    </lineage>
</organism>
<dbReference type="RefSeq" id="WP_185294369.1">
    <property type="nucleotide sequence ID" value="NZ_AP023287.1"/>
</dbReference>
<protein>
    <submittedName>
        <fullName evidence="3">Uncharacterized protein</fullName>
    </submittedName>
</protein>
<keyword evidence="1" id="KW-0812">Transmembrane</keyword>
<proteinExistence type="predicted"/>
<feature type="signal peptide" evidence="2">
    <location>
        <begin position="1"/>
        <end position="18"/>
    </location>
</feature>
<dbReference type="AlphaFoldDB" id="A0A6S6NZX0"/>
<evidence type="ECO:0000313" key="4">
    <source>
        <dbReference type="Proteomes" id="UP000515734"/>
    </source>
</evidence>
<dbReference type="EMBL" id="AP023287">
    <property type="protein sequence ID" value="BCI51402.1"/>
    <property type="molecule type" value="Genomic_DNA"/>
</dbReference>
<feature type="chain" id="PRO_5039687793" evidence="2">
    <location>
        <begin position="19"/>
        <end position="281"/>
    </location>
</feature>
<keyword evidence="2" id="KW-0732">Signal</keyword>
<evidence type="ECO:0000256" key="2">
    <source>
        <dbReference type="SAM" id="SignalP"/>
    </source>
</evidence>
<keyword evidence="1" id="KW-0472">Membrane</keyword>